<evidence type="ECO:0000313" key="3">
    <source>
        <dbReference type="Proteomes" id="UP000184267"/>
    </source>
</evidence>
<gene>
    <name evidence="2" type="ORF">TRAPUB_10304</name>
</gene>
<accession>A0A1M2VZV4</accession>
<reference evidence="2 3" key="1">
    <citation type="submission" date="2016-10" db="EMBL/GenBank/DDBJ databases">
        <title>Genome sequence of the basidiomycete white-rot fungus Trametes pubescens.</title>
        <authorList>
            <person name="Makela M.R."/>
            <person name="Granchi Z."/>
            <person name="Peng M."/>
            <person name="De Vries R.P."/>
            <person name="Grigoriev I."/>
            <person name="Riley R."/>
            <person name="Hilden K."/>
        </authorList>
    </citation>
    <scope>NUCLEOTIDE SEQUENCE [LARGE SCALE GENOMIC DNA]</scope>
    <source>
        <strain evidence="2 3">FBCC735</strain>
    </source>
</reference>
<dbReference type="OrthoDB" id="2755084at2759"/>
<dbReference type="Proteomes" id="UP000184267">
    <property type="component" value="Unassembled WGS sequence"/>
</dbReference>
<dbReference type="AlphaFoldDB" id="A0A1M2VZV4"/>
<organism evidence="2 3">
    <name type="scientific">Trametes pubescens</name>
    <name type="common">White-rot fungus</name>
    <dbReference type="NCBI Taxonomy" id="154538"/>
    <lineage>
        <taxon>Eukaryota</taxon>
        <taxon>Fungi</taxon>
        <taxon>Dikarya</taxon>
        <taxon>Basidiomycota</taxon>
        <taxon>Agaricomycotina</taxon>
        <taxon>Agaricomycetes</taxon>
        <taxon>Polyporales</taxon>
        <taxon>Polyporaceae</taxon>
        <taxon>Trametes</taxon>
    </lineage>
</organism>
<name>A0A1M2VZV4_TRAPU</name>
<protein>
    <submittedName>
        <fullName evidence="2">Uncharacterized protein</fullName>
    </submittedName>
</protein>
<sequence>MQRPPQISQALMQGALEISAIFEKRLADLRADYEKTIRALAQERDALLARRTDPEVNGTLVTELESLRMQSESWRQERAQLEHTLADYTNERANSAQEREMLLQDRLRLEQECEELRRAREQWQNERAALLQECGRMQSERDIKVQESQEVIAAKDASIQELEARVRWLESTQGASPSQPPTVLDVGLCHSVQRSMRRLTSCKPSKTNLIL</sequence>
<keyword evidence="3" id="KW-1185">Reference proteome</keyword>
<keyword evidence="1" id="KW-0175">Coiled coil</keyword>
<dbReference type="EMBL" id="MNAD01000423">
    <property type="protein sequence ID" value="OJT13149.1"/>
    <property type="molecule type" value="Genomic_DNA"/>
</dbReference>
<proteinExistence type="predicted"/>
<evidence type="ECO:0000256" key="1">
    <source>
        <dbReference type="SAM" id="Coils"/>
    </source>
</evidence>
<evidence type="ECO:0000313" key="2">
    <source>
        <dbReference type="EMBL" id="OJT13149.1"/>
    </source>
</evidence>
<feature type="coiled-coil region" evidence="1">
    <location>
        <begin position="26"/>
        <end position="165"/>
    </location>
</feature>
<comment type="caution">
    <text evidence="2">The sequence shown here is derived from an EMBL/GenBank/DDBJ whole genome shotgun (WGS) entry which is preliminary data.</text>
</comment>